<evidence type="ECO:0000256" key="3">
    <source>
        <dbReference type="ARBA" id="ARBA00006120"/>
    </source>
</evidence>
<evidence type="ECO:0000256" key="12">
    <source>
        <dbReference type="SAM" id="Coils"/>
    </source>
</evidence>
<keyword evidence="6" id="KW-0678">Repressor</keyword>
<dbReference type="GO" id="GO:0003723">
    <property type="term" value="F:RNA binding"/>
    <property type="evidence" value="ECO:0007669"/>
    <property type="project" value="UniProtKB-UniRule"/>
</dbReference>
<dbReference type="SUPFAM" id="SSF54928">
    <property type="entry name" value="RNA-binding domain, RBD"/>
    <property type="match status" value="1"/>
</dbReference>
<dbReference type="InterPro" id="IPR035979">
    <property type="entry name" value="RBD_domain_sf"/>
</dbReference>
<dbReference type="EMBL" id="LR789641">
    <property type="protein sequence ID" value="CAB3265503.1"/>
    <property type="molecule type" value="mRNA"/>
</dbReference>
<feature type="compositionally biased region" description="Basic and acidic residues" evidence="13">
    <location>
        <begin position="149"/>
        <end position="166"/>
    </location>
</feature>
<comment type="similarity">
    <text evidence="3">Belongs to the RRM NELF-E family.</text>
</comment>
<dbReference type="PANTHER" id="PTHR17250">
    <property type="entry name" value="NEGATIVE ELONGATION FACTOR E"/>
    <property type="match status" value="1"/>
</dbReference>
<evidence type="ECO:0000256" key="7">
    <source>
        <dbReference type="ARBA" id="ARBA00022884"/>
    </source>
</evidence>
<evidence type="ECO:0000256" key="9">
    <source>
        <dbReference type="ARBA" id="ARBA00023163"/>
    </source>
</evidence>
<keyword evidence="7 11" id="KW-0694">RNA-binding</keyword>
<organism evidence="15">
    <name type="scientific">Phallusia mammillata</name>
    <dbReference type="NCBI Taxonomy" id="59560"/>
    <lineage>
        <taxon>Eukaryota</taxon>
        <taxon>Metazoa</taxon>
        <taxon>Chordata</taxon>
        <taxon>Tunicata</taxon>
        <taxon>Ascidiacea</taxon>
        <taxon>Phlebobranchia</taxon>
        <taxon>Ascidiidae</taxon>
        <taxon>Phallusia</taxon>
    </lineage>
</organism>
<dbReference type="AlphaFoldDB" id="A0A6F9DR81"/>
<dbReference type="InterPro" id="IPR012677">
    <property type="entry name" value="Nucleotide-bd_a/b_plait_sf"/>
</dbReference>
<keyword evidence="15" id="KW-0251">Elongation factor</keyword>
<keyword evidence="12" id="KW-0175">Coiled coil</keyword>
<accession>A0A6F9DR81</accession>
<dbReference type="Gene3D" id="3.30.70.330">
    <property type="match status" value="1"/>
</dbReference>
<evidence type="ECO:0000256" key="11">
    <source>
        <dbReference type="PROSITE-ProRule" id="PRU00176"/>
    </source>
</evidence>
<keyword evidence="9" id="KW-0804">Transcription</keyword>
<evidence type="ECO:0000256" key="2">
    <source>
        <dbReference type="ARBA" id="ARBA00004286"/>
    </source>
</evidence>
<keyword evidence="10" id="KW-0539">Nucleus</keyword>
<evidence type="ECO:0000256" key="1">
    <source>
        <dbReference type="ARBA" id="ARBA00004123"/>
    </source>
</evidence>
<feature type="domain" description="RRM" evidence="14">
    <location>
        <begin position="200"/>
        <end position="270"/>
    </location>
</feature>
<dbReference type="SMART" id="SM00360">
    <property type="entry name" value="RRM"/>
    <property type="match status" value="1"/>
</dbReference>
<proteinExistence type="evidence at transcript level"/>
<evidence type="ECO:0000256" key="4">
    <source>
        <dbReference type="ARBA" id="ARBA00014464"/>
    </source>
</evidence>
<keyword evidence="15" id="KW-0648">Protein biosynthesis</keyword>
<keyword evidence="5" id="KW-0158">Chromosome</keyword>
<evidence type="ECO:0000256" key="6">
    <source>
        <dbReference type="ARBA" id="ARBA00022491"/>
    </source>
</evidence>
<gene>
    <name evidence="15" type="primary">Rdbp</name>
</gene>
<dbReference type="Pfam" id="PF00076">
    <property type="entry name" value="RRM_1"/>
    <property type="match status" value="1"/>
</dbReference>
<keyword evidence="8" id="KW-0805">Transcription regulation</keyword>
<evidence type="ECO:0000259" key="14">
    <source>
        <dbReference type="PROSITE" id="PS50102"/>
    </source>
</evidence>
<evidence type="ECO:0000256" key="8">
    <source>
        <dbReference type="ARBA" id="ARBA00023015"/>
    </source>
</evidence>
<reference evidence="15" key="1">
    <citation type="submission" date="2020-04" db="EMBL/GenBank/DDBJ databases">
        <authorList>
            <person name="Neveu A P."/>
        </authorList>
    </citation>
    <scope>NUCLEOTIDE SEQUENCE</scope>
    <source>
        <tissue evidence="15">Whole embryo</tissue>
    </source>
</reference>
<name>A0A6F9DR81_9ASCI</name>
<evidence type="ECO:0000256" key="13">
    <source>
        <dbReference type="SAM" id="MobiDB-lite"/>
    </source>
</evidence>
<evidence type="ECO:0000313" key="15">
    <source>
        <dbReference type="EMBL" id="CAB3265503.1"/>
    </source>
</evidence>
<evidence type="ECO:0000256" key="10">
    <source>
        <dbReference type="ARBA" id="ARBA00023242"/>
    </source>
</evidence>
<comment type="subcellular location">
    <subcellularLocation>
        <location evidence="2">Chromosome</location>
    </subcellularLocation>
    <subcellularLocation>
        <location evidence="1">Nucleus</location>
    </subcellularLocation>
</comment>
<evidence type="ECO:0000256" key="5">
    <source>
        <dbReference type="ARBA" id="ARBA00022454"/>
    </source>
</evidence>
<dbReference type="PANTHER" id="PTHR17250:SF0">
    <property type="entry name" value="NEGATIVE ELONGATION FACTOR E"/>
    <property type="match status" value="1"/>
</dbReference>
<dbReference type="GO" id="GO:0034244">
    <property type="term" value="P:negative regulation of transcription elongation by RNA polymerase II"/>
    <property type="evidence" value="ECO:0007669"/>
    <property type="project" value="TreeGrafter"/>
</dbReference>
<feature type="region of interest" description="Disordered" evidence="13">
    <location>
        <begin position="130"/>
        <end position="191"/>
    </location>
</feature>
<dbReference type="PROSITE" id="PS50102">
    <property type="entry name" value="RRM"/>
    <property type="match status" value="1"/>
</dbReference>
<dbReference type="GO" id="GO:0032021">
    <property type="term" value="C:NELF complex"/>
    <property type="evidence" value="ECO:0007669"/>
    <property type="project" value="InterPro"/>
</dbReference>
<protein>
    <recommendedName>
        <fullName evidence="4">Negative elongation factor E</fullName>
    </recommendedName>
</protein>
<dbReference type="InterPro" id="IPR000504">
    <property type="entry name" value="RRM_dom"/>
</dbReference>
<sequence>MVFSSKLTEEEQFLKKQFQTLRDLKRELKQLTLKRKQEQTAVSENGPPNAKQKKAMIQANITPITRTPEFSSGGPNYNVKKITSVNAAANTEAAKKLLKSGAIEVKVEKKTCFKRSSNLKRKIVDSAPRRKAMFGSVGTDSNSTEDETADYKHEAEKSDHTSDEAQSKGNIKTTDDNKPLNKKFQRRDRRFEKKQAKRGNTVYVYGYVVSEKMVRENFTKFGNIVDIKIEQAKSSGFVTFDTFESADEAIKEMDDTLVDDCRLKVSLARRQPMLGSVVTSAVWSGLADRGDKGSAGQDSRSLVTYDDDDINFDT</sequence>
<dbReference type="GO" id="GO:0003746">
    <property type="term" value="F:translation elongation factor activity"/>
    <property type="evidence" value="ECO:0007669"/>
    <property type="project" value="UniProtKB-KW"/>
</dbReference>
<feature type="coiled-coil region" evidence="12">
    <location>
        <begin position="14"/>
        <end position="41"/>
    </location>
</feature>
<dbReference type="GO" id="GO:0005694">
    <property type="term" value="C:chromosome"/>
    <property type="evidence" value="ECO:0007669"/>
    <property type="project" value="UniProtKB-SubCell"/>
</dbReference>
<dbReference type="InterPro" id="IPR033102">
    <property type="entry name" value="NELFE"/>
</dbReference>